<gene>
    <name evidence="1" type="ORF">BCR33DRAFT_501181</name>
</gene>
<evidence type="ECO:0000313" key="1">
    <source>
        <dbReference type="EMBL" id="ORY51015.1"/>
    </source>
</evidence>
<dbReference type="InterPro" id="IPR036322">
    <property type="entry name" value="WD40_repeat_dom_sf"/>
</dbReference>
<dbReference type="GO" id="GO:0005868">
    <property type="term" value="C:cytoplasmic dynein complex"/>
    <property type="evidence" value="ECO:0007669"/>
    <property type="project" value="InterPro"/>
</dbReference>
<comment type="caution">
    <text evidence="1">The sequence shown here is derived from an EMBL/GenBank/DDBJ whole genome shotgun (WGS) entry which is preliminary data.</text>
</comment>
<evidence type="ECO:0008006" key="3">
    <source>
        <dbReference type="Google" id="ProtNLM"/>
    </source>
</evidence>
<dbReference type="SUPFAM" id="SSF50978">
    <property type="entry name" value="WD40 repeat-like"/>
    <property type="match status" value="1"/>
</dbReference>
<dbReference type="InterPro" id="IPR015943">
    <property type="entry name" value="WD40/YVTN_repeat-like_dom_sf"/>
</dbReference>
<dbReference type="EMBL" id="MCGO01000006">
    <property type="protein sequence ID" value="ORY51015.1"/>
    <property type="molecule type" value="Genomic_DNA"/>
</dbReference>
<protein>
    <recommendedName>
        <fullName evidence="3">WD40 repeat-like protein</fullName>
    </recommendedName>
</protein>
<dbReference type="GO" id="GO:0042073">
    <property type="term" value="P:intraciliary transport"/>
    <property type="evidence" value="ECO:0007669"/>
    <property type="project" value="InterPro"/>
</dbReference>
<dbReference type="AlphaFoldDB" id="A0A1Y2CXF3"/>
<keyword evidence="2" id="KW-1185">Reference proteome</keyword>
<name>A0A1Y2CXF3_9FUNG</name>
<dbReference type="OrthoDB" id="2162425at2759"/>
<dbReference type="GO" id="GO:0045504">
    <property type="term" value="F:dynein heavy chain binding"/>
    <property type="evidence" value="ECO:0007669"/>
    <property type="project" value="InterPro"/>
</dbReference>
<reference evidence="1 2" key="1">
    <citation type="submission" date="2016-07" db="EMBL/GenBank/DDBJ databases">
        <title>Pervasive Adenine N6-methylation of Active Genes in Fungi.</title>
        <authorList>
            <consortium name="DOE Joint Genome Institute"/>
            <person name="Mondo S.J."/>
            <person name="Dannebaum R.O."/>
            <person name="Kuo R.C."/>
            <person name="Labutti K."/>
            <person name="Haridas S."/>
            <person name="Kuo A."/>
            <person name="Salamov A."/>
            <person name="Ahrendt S.R."/>
            <person name="Lipzen A."/>
            <person name="Sullivan W."/>
            <person name="Andreopoulos W.B."/>
            <person name="Clum A."/>
            <person name="Lindquist E."/>
            <person name="Daum C."/>
            <person name="Ramamoorthy G.K."/>
            <person name="Gryganskyi A."/>
            <person name="Culley D."/>
            <person name="Magnuson J.K."/>
            <person name="James T.Y."/>
            <person name="O'Malley M.A."/>
            <person name="Stajich J.E."/>
            <person name="Spatafora J.W."/>
            <person name="Visel A."/>
            <person name="Grigoriev I.V."/>
        </authorList>
    </citation>
    <scope>NUCLEOTIDE SEQUENCE [LARGE SCALE GENOMIC DNA]</scope>
    <source>
        <strain evidence="1 2">JEL800</strain>
    </source>
</reference>
<sequence>MHSPEESKCIGVKASQLRPHSKDKFIVGTDTGCLLQESKSRNTCFPKEYLCGRERIADSVSSIHFNPHNHLVFLAAYESGVIALFYSNQESPLVTWKLTTAVQSVLWSNHRPSVFYALDAKSGLHVWDILEQETVATYVMNLGDSHGPTGAKRRAVSIAQSPAFTSDVSSSAIASNSSLASSANRNASLAIAFSNGDVNVHFLNEELVEQLVEEKEQFDYWIQTKTK</sequence>
<dbReference type="InterPro" id="IPR042505">
    <property type="entry name" value="DYNC2I1"/>
</dbReference>
<dbReference type="PANTHER" id="PTHR16022">
    <property type="entry name" value="WD REPEAT DOMAIN 60"/>
    <property type="match status" value="1"/>
</dbReference>
<organism evidence="1 2">
    <name type="scientific">Rhizoclosmatium globosum</name>
    <dbReference type="NCBI Taxonomy" id="329046"/>
    <lineage>
        <taxon>Eukaryota</taxon>
        <taxon>Fungi</taxon>
        <taxon>Fungi incertae sedis</taxon>
        <taxon>Chytridiomycota</taxon>
        <taxon>Chytridiomycota incertae sedis</taxon>
        <taxon>Chytridiomycetes</taxon>
        <taxon>Chytridiales</taxon>
        <taxon>Chytriomycetaceae</taxon>
        <taxon>Rhizoclosmatium</taxon>
    </lineage>
</organism>
<dbReference type="GO" id="GO:0045503">
    <property type="term" value="F:dynein light chain binding"/>
    <property type="evidence" value="ECO:0007669"/>
    <property type="project" value="InterPro"/>
</dbReference>
<dbReference type="GO" id="GO:0005929">
    <property type="term" value="C:cilium"/>
    <property type="evidence" value="ECO:0007669"/>
    <property type="project" value="GOC"/>
</dbReference>
<dbReference type="Gene3D" id="2.130.10.10">
    <property type="entry name" value="YVTN repeat-like/Quinoprotein amine dehydrogenase"/>
    <property type="match status" value="1"/>
</dbReference>
<evidence type="ECO:0000313" key="2">
    <source>
        <dbReference type="Proteomes" id="UP000193642"/>
    </source>
</evidence>
<proteinExistence type="predicted"/>
<dbReference type="Proteomes" id="UP000193642">
    <property type="component" value="Unassembled WGS sequence"/>
</dbReference>
<accession>A0A1Y2CXF3</accession>
<dbReference type="PANTHER" id="PTHR16022:SF0">
    <property type="entry name" value="CYTOPLASMIC DYNEIN 2 INTERMEDIATE CHAIN 1"/>
    <property type="match status" value="1"/>
</dbReference>